<evidence type="ECO:0000256" key="5">
    <source>
        <dbReference type="PIRSR" id="PIRSR000097-2"/>
    </source>
</evidence>
<evidence type="ECO:0000259" key="7">
    <source>
        <dbReference type="Pfam" id="PF00248"/>
    </source>
</evidence>
<dbReference type="PROSITE" id="PS00798">
    <property type="entry name" value="ALDOKETO_REDUCTASE_1"/>
    <property type="match status" value="1"/>
</dbReference>
<feature type="domain" description="NADP-dependent oxidoreductase" evidence="7">
    <location>
        <begin position="29"/>
        <end position="261"/>
    </location>
</feature>
<dbReference type="GO" id="GO:0016616">
    <property type="term" value="F:oxidoreductase activity, acting on the CH-OH group of donors, NAD or NADP as acceptor"/>
    <property type="evidence" value="ECO:0007669"/>
    <property type="project" value="UniProtKB-ARBA"/>
</dbReference>
<dbReference type="PROSITE" id="PS00063">
    <property type="entry name" value="ALDOKETO_REDUCTASE_3"/>
    <property type="match status" value="1"/>
</dbReference>
<dbReference type="CDD" id="cd19071">
    <property type="entry name" value="AKR_AKR1-5-like"/>
    <property type="match status" value="1"/>
</dbReference>
<dbReference type="PRINTS" id="PR00069">
    <property type="entry name" value="ALDKETRDTASE"/>
</dbReference>
<proteinExistence type="inferred from homology"/>
<evidence type="ECO:0000256" key="2">
    <source>
        <dbReference type="ARBA" id="ARBA00022857"/>
    </source>
</evidence>
<dbReference type="PANTHER" id="PTHR43827:SF3">
    <property type="entry name" value="NADP-DEPENDENT OXIDOREDUCTASE DOMAIN-CONTAINING PROTEIN"/>
    <property type="match status" value="1"/>
</dbReference>
<dbReference type="PIRSF" id="PIRSF000097">
    <property type="entry name" value="AKR"/>
    <property type="match status" value="1"/>
</dbReference>
<keyword evidence="2" id="KW-0521">NADP</keyword>
<sequence>MLNINSTVELNNGVKMPLLGLGVFRSAAGEETRSAVRCALENGYRHIDTARIYCNEKSVGRGIKDSGLKREDIFVTTKLWRADYANPRKGLTDSLARLGLDYIDLYLLHWPWQGFEKAWLTLEKLQQEGLCRAIGVSNFKEHHFAALKAAGAGVIPQVNQTECHPENAENELLGFCQQQGTAFEAYSPLGGQNALLVNDPRILVIAQEHQVSGAQVLLRWQLQRGVVVIPKSIKPERILSNAQLYHFELSSADMEAIGELNQNRRRAFDPDRIDARPRSLEPVIVEEE</sequence>
<evidence type="ECO:0000313" key="8">
    <source>
        <dbReference type="EMBL" id="MBO8416111.1"/>
    </source>
</evidence>
<dbReference type="FunFam" id="3.20.20.100:FF:000015">
    <property type="entry name" value="Oxidoreductase, aldo/keto reductase family"/>
    <property type="match status" value="1"/>
</dbReference>
<dbReference type="EMBL" id="JADINH010000148">
    <property type="protein sequence ID" value="MBO8416111.1"/>
    <property type="molecule type" value="Genomic_DNA"/>
</dbReference>
<feature type="binding site" evidence="5">
    <location>
        <position position="109"/>
    </location>
    <ligand>
        <name>substrate</name>
    </ligand>
</feature>
<feature type="active site" description="Proton donor" evidence="4">
    <location>
        <position position="53"/>
    </location>
</feature>
<protein>
    <submittedName>
        <fullName evidence="8">Aldo/keto reductase</fullName>
    </submittedName>
</protein>
<reference evidence="8" key="1">
    <citation type="submission" date="2020-10" db="EMBL/GenBank/DDBJ databases">
        <authorList>
            <person name="Gilroy R."/>
        </authorList>
    </citation>
    <scope>NUCLEOTIDE SEQUENCE</scope>
    <source>
        <strain evidence="8">17213</strain>
    </source>
</reference>
<comment type="similarity">
    <text evidence="1">Belongs to the aldo/keto reductase family.</text>
</comment>
<evidence type="ECO:0000256" key="6">
    <source>
        <dbReference type="PIRSR" id="PIRSR000097-3"/>
    </source>
</evidence>
<evidence type="ECO:0000313" key="9">
    <source>
        <dbReference type="Proteomes" id="UP000823631"/>
    </source>
</evidence>
<dbReference type="Proteomes" id="UP000823631">
    <property type="component" value="Unassembled WGS sequence"/>
</dbReference>
<comment type="caution">
    <text evidence="8">The sequence shown here is derived from an EMBL/GenBank/DDBJ whole genome shotgun (WGS) entry which is preliminary data.</text>
</comment>
<evidence type="ECO:0000256" key="4">
    <source>
        <dbReference type="PIRSR" id="PIRSR000097-1"/>
    </source>
</evidence>
<dbReference type="InterPro" id="IPR036812">
    <property type="entry name" value="NAD(P)_OxRdtase_dom_sf"/>
</dbReference>
<dbReference type="PANTHER" id="PTHR43827">
    <property type="entry name" value="2,5-DIKETO-D-GLUCONIC ACID REDUCTASE"/>
    <property type="match status" value="1"/>
</dbReference>
<dbReference type="InterPro" id="IPR018170">
    <property type="entry name" value="Aldo/ket_reductase_CS"/>
</dbReference>
<reference evidence="8" key="2">
    <citation type="journal article" date="2021" name="PeerJ">
        <title>Extensive microbial diversity within the chicken gut microbiome revealed by metagenomics and culture.</title>
        <authorList>
            <person name="Gilroy R."/>
            <person name="Ravi A."/>
            <person name="Getino M."/>
            <person name="Pursley I."/>
            <person name="Horton D.L."/>
            <person name="Alikhan N.F."/>
            <person name="Baker D."/>
            <person name="Gharbi K."/>
            <person name="Hall N."/>
            <person name="Watson M."/>
            <person name="Adriaenssens E.M."/>
            <person name="Foster-Nyarko E."/>
            <person name="Jarju S."/>
            <person name="Secka A."/>
            <person name="Antonio M."/>
            <person name="Oren A."/>
            <person name="Chaudhuri R.R."/>
            <person name="La Ragione R."/>
            <person name="Hildebrand F."/>
            <person name="Pallen M.J."/>
        </authorList>
    </citation>
    <scope>NUCLEOTIDE SEQUENCE</scope>
    <source>
        <strain evidence="8">17213</strain>
    </source>
</reference>
<dbReference type="SUPFAM" id="SSF51430">
    <property type="entry name" value="NAD(P)-linked oxidoreductase"/>
    <property type="match status" value="1"/>
</dbReference>
<evidence type="ECO:0000256" key="1">
    <source>
        <dbReference type="ARBA" id="ARBA00007905"/>
    </source>
</evidence>
<evidence type="ECO:0000256" key="3">
    <source>
        <dbReference type="ARBA" id="ARBA00023002"/>
    </source>
</evidence>
<gene>
    <name evidence="8" type="ORF">IAB19_07010</name>
</gene>
<organism evidence="8 9">
    <name type="scientific">Candidatus Avisuccinivibrio stercorigallinarum</name>
    <dbReference type="NCBI Taxonomy" id="2840704"/>
    <lineage>
        <taxon>Bacteria</taxon>
        <taxon>Pseudomonadati</taxon>
        <taxon>Pseudomonadota</taxon>
        <taxon>Gammaproteobacteria</taxon>
        <taxon>Aeromonadales</taxon>
        <taxon>Succinivibrionaceae</taxon>
        <taxon>Succinivibrionaceae incertae sedis</taxon>
        <taxon>Candidatus Avisuccinivibrio</taxon>
    </lineage>
</organism>
<dbReference type="Gene3D" id="3.20.20.100">
    <property type="entry name" value="NADP-dependent oxidoreductase domain"/>
    <property type="match status" value="1"/>
</dbReference>
<dbReference type="PROSITE" id="PS00062">
    <property type="entry name" value="ALDOKETO_REDUCTASE_2"/>
    <property type="match status" value="1"/>
</dbReference>
<dbReference type="AlphaFoldDB" id="A0A9D9DAH2"/>
<keyword evidence="3" id="KW-0560">Oxidoreductase</keyword>
<feature type="site" description="Lowers pKa of active site Tyr" evidence="6">
    <location>
        <position position="78"/>
    </location>
</feature>
<dbReference type="InterPro" id="IPR020471">
    <property type="entry name" value="AKR"/>
</dbReference>
<dbReference type="InterPro" id="IPR023210">
    <property type="entry name" value="NADP_OxRdtase_dom"/>
</dbReference>
<dbReference type="Pfam" id="PF00248">
    <property type="entry name" value="Aldo_ket_red"/>
    <property type="match status" value="1"/>
</dbReference>
<accession>A0A9D9DAH2</accession>
<name>A0A9D9DAH2_9GAMM</name>